<dbReference type="InterPro" id="IPR039633">
    <property type="entry name" value="PAP"/>
</dbReference>
<dbReference type="Proteomes" id="UP000232323">
    <property type="component" value="Unassembled WGS sequence"/>
</dbReference>
<keyword evidence="2" id="KW-0934">Plastid</keyword>
<keyword evidence="5" id="KW-1185">Reference proteome</keyword>
<proteinExistence type="predicted"/>
<dbReference type="PANTHER" id="PTHR31906">
    <property type="entry name" value="PLASTID-LIPID-ASSOCIATED PROTEIN 4, CHLOROPLASTIC-RELATED"/>
    <property type="match status" value="1"/>
</dbReference>
<name>A0A250XPF6_9CHLO</name>
<evidence type="ECO:0000256" key="1">
    <source>
        <dbReference type="ARBA" id="ARBA00004474"/>
    </source>
</evidence>
<evidence type="ECO:0000313" key="5">
    <source>
        <dbReference type="Proteomes" id="UP000232323"/>
    </source>
</evidence>
<dbReference type="GO" id="GO:0009536">
    <property type="term" value="C:plastid"/>
    <property type="evidence" value="ECO:0007669"/>
    <property type="project" value="UniProtKB-SubCell"/>
</dbReference>
<evidence type="ECO:0000259" key="3">
    <source>
        <dbReference type="Pfam" id="PF04755"/>
    </source>
</evidence>
<dbReference type="AlphaFoldDB" id="A0A250XPF6"/>
<evidence type="ECO:0000313" key="4">
    <source>
        <dbReference type="EMBL" id="GAX84938.1"/>
    </source>
</evidence>
<gene>
    <name evidence="4" type="ORF">CEUSTIGMA_g12359.t1</name>
</gene>
<reference evidence="4 5" key="1">
    <citation type="submission" date="2017-08" db="EMBL/GenBank/DDBJ databases">
        <title>Acidophilic green algal genome provides insights into adaptation to an acidic environment.</title>
        <authorList>
            <person name="Hirooka S."/>
            <person name="Hirose Y."/>
            <person name="Kanesaki Y."/>
            <person name="Higuchi S."/>
            <person name="Fujiwara T."/>
            <person name="Onuma R."/>
            <person name="Era A."/>
            <person name="Ohbayashi R."/>
            <person name="Uzuka A."/>
            <person name="Nozaki H."/>
            <person name="Yoshikawa H."/>
            <person name="Miyagishima S.Y."/>
        </authorList>
    </citation>
    <scope>NUCLEOTIDE SEQUENCE [LARGE SCALE GENOMIC DNA]</scope>
    <source>
        <strain evidence="4 5">NIES-2499</strain>
    </source>
</reference>
<sequence>MMSHRTFHSHNPQTVSGGRRSHILLAFRFPFEFGNNKKGRSVIKEQLMELIEPLQRGAIASEVDKMEVDDLARKLEALNPTTKPLASPLLNGSWELRYTTSASILGLSKPPPFRPFGKICQVLDGNTLTARNIESAPFYNQVSAELTPVSVNKVAVQFKEFRIFNLFAVKAPASAQGELTVTYLDEDLRISRGDKGNLFILTMDDPNKTP</sequence>
<evidence type="ECO:0000256" key="2">
    <source>
        <dbReference type="ARBA" id="ARBA00022640"/>
    </source>
</evidence>
<dbReference type="InterPro" id="IPR006843">
    <property type="entry name" value="PAP/fibrillin_dom"/>
</dbReference>
<comment type="subcellular location">
    <subcellularLocation>
        <location evidence="1">Plastid</location>
    </subcellularLocation>
</comment>
<organism evidence="4 5">
    <name type="scientific">Chlamydomonas eustigma</name>
    <dbReference type="NCBI Taxonomy" id="1157962"/>
    <lineage>
        <taxon>Eukaryota</taxon>
        <taxon>Viridiplantae</taxon>
        <taxon>Chlorophyta</taxon>
        <taxon>core chlorophytes</taxon>
        <taxon>Chlorophyceae</taxon>
        <taxon>CS clade</taxon>
        <taxon>Chlamydomonadales</taxon>
        <taxon>Chlamydomonadaceae</taxon>
        <taxon>Chlamydomonas</taxon>
    </lineage>
</organism>
<comment type="caution">
    <text evidence="4">The sequence shown here is derived from an EMBL/GenBank/DDBJ whole genome shotgun (WGS) entry which is preliminary data.</text>
</comment>
<dbReference type="STRING" id="1157962.A0A250XPF6"/>
<dbReference type="Pfam" id="PF04755">
    <property type="entry name" value="PAP_fibrillin"/>
    <property type="match status" value="1"/>
</dbReference>
<accession>A0A250XPF6</accession>
<feature type="domain" description="Plastid lipid-associated protein/fibrillin conserved" evidence="3">
    <location>
        <begin position="43"/>
        <end position="201"/>
    </location>
</feature>
<dbReference type="OrthoDB" id="189024at2759"/>
<dbReference type="EMBL" id="BEGY01000142">
    <property type="protein sequence ID" value="GAX84938.1"/>
    <property type="molecule type" value="Genomic_DNA"/>
</dbReference>
<protein>
    <recommendedName>
        <fullName evidence="3">Plastid lipid-associated protein/fibrillin conserved domain-containing protein</fullName>
    </recommendedName>
</protein>